<dbReference type="EMBL" id="JBHUCX010000073">
    <property type="protein sequence ID" value="MFD1676568.1"/>
    <property type="molecule type" value="Genomic_DNA"/>
</dbReference>
<feature type="domain" description="Glycosyl hydrolase family 95 N-terminal" evidence="1">
    <location>
        <begin position="5"/>
        <end position="253"/>
    </location>
</feature>
<dbReference type="Pfam" id="PF14498">
    <property type="entry name" value="Glyco_hyd_65N_2"/>
    <property type="match status" value="1"/>
</dbReference>
<dbReference type="Pfam" id="PF21307">
    <property type="entry name" value="Glyco_hydro_95_C"/>
    <property type="match status" value="1"/>
</dbReference>
<evidence type="ECO:0000259" key="1">
    <source>
        <dbReference type="Pfam" id="PF14498"/>
    </source>
</evidence>
<feature type="domain" description="Alpha fucosidase A-like C-terminal" evidence="2">
    <location>
        <begin position="696"/>
        <end position="790"/>
    </location>
</feature>
<protein>
    <submittedName>
        <fullName evidence="4">Glycoside hydrolase N-terminal domain-containing protein</fullName>
    </submittedName>
</protein>
<evidence type="ECO:0000313" key="4">
    <source>
        <dbReference type="EMBL" id="MFD1676568.1"/>
    </source>
</evidence>
<gene>
    <name evidence="4" type="ORF">ACFSB2_17895</name>
</gene>
<dbReference type="Gene3D" id="1.50.10.10">
    <property type="match status" value="1"/>
</dbReference>
<dbReference type="InterPro" id="IPR027414">
    <property type="entry name" value="GH95_N_dom"/>
</dbReference>
<feature type="domain" description="Glycosyl hydrolase family 95 catalytic" evidence="3">
    <location>
        <begin position="279"/>
        <end position="694"/>
    </location>
</feature>
<comment type="caution">
    <text evidence="4">The sequence shown here is derived from an EMBL/GenBank/DDBJ whole genome shotgun (WGS) entry which is preliminary data.</text>
</comment>
<dbReference type="PIRSF" id="PIRSF007663">
    <property type="entry name" value="UCP007663"/>
    <property type="match status" value="1"/>
</dbReference>
<keyword evidence="4" id="KW-0378">Hydrolase</keyword>
<dbReference type="InterPro" id="IPR012341">
    <property type="entry name" value="6hp_glycosidase-like_sf"/>
</dbReference>
<dbReference type="PANTHER" id="PTHR31084">
    <property type="entry name" value="ALPHA-L-FUCOSIDASE 2"/>
    <property type="match status" value="1"/>
</dbReference>
<accession>A0ABW4JN69</accession>
<evidence type="ECO:0000259" key="2">
    <source>
        <dbReference type="Pfam" id="PF21307"/>
    </source>
</evidence>
<dbReference type="InterPro" id="IPR008928">
    <property type="entry name" value="6-hairpin_glycosidase_sf"/>
</dbReference>
<dbReference type="SUPFAM" id="SSF48208">
    <property type="entry name" value="Six-hairpin glycosidases"/>
    <property type="match status" value="1"/>
</dbReference>
<evidence type="ECO:0000259" key="3">
    <source>
        <dbReference type="Pfam" id="PF22124"/>
    </source>
</evidence>
<dbReference type="InterPro" id="IPR049053">
    <property type="entry name" value="AFCA-like_C"/>
</dbReference>
<evidence type="ECO:0000313" key="5">
    <source>
        <dbReference type="Proteomes" id="UP001597079"/>
    </source>
</evidence>
<dbReference type="InterPro" id="IPR016518">
    <property type="entry name" value="Alpha-L-fucosidase"/>
</dbReference>
<reference evidence="5" key="1">
    <citation type="journal article" date="2019" name="Int. J. Syst. Evol. Microbiol.">
        <title>The Global Catalogue of Microorganisms (GCM) 10K type strain sequencing project: providing services to taxonomists for standard genome sequencing and annotation.</title>
        <authorList>
            <consortium name="The Broad Institute Genomics Platform"/>
            <consortium name="The Broad Institute Genome Sequencing Center for Infectious Disease"/>
            <person name="Wu L."/>
            <person name="Ma J."/>
        </authorList>
    </citation>
    <scope>NUCLEOTIDE SEQUENCE [LARGE SCALE GENOMIC DNA]</scope>
    <source>
        <strain evidence="5">CGMCC 1.12286</strain>
    </source>
</reference>
<keyword evidence="5" id="KW-1185">Reference proteome</keyword>
<sequence>MRDLIQFNKPAMFWTEALPVGNGNLGAMVFGGVELERIQLNEDTLWSGGLTDWNNPKSQDVLTSIRESIARENYAEADSIGKQMMGPYTQSYLPFADLFITMEHGNQYSNYKRSLDLASGIAAVSYSIGGIGYKREIFASYPDQAVVIRMESDTPGSLSFRARLTSLLRCTTKSSEGQYTISGTAPEQVWPSYYNAELPIYYGEAKTSTALKFHGRMAVANHGGSLSSSHDGICVEGATTVVLYFSAATSFDAALGARNSLCNPEDVTADVIESNIQKKYSNIRTSHIVDHGRLYSRVSLHLEESVAQTDMTTDRRIAEYGSKDLGLVELLFNYGRYLMIASSRPGTQPANLQGIWNEETRAPWSSNYTLNINTEMNYWPAETCNLAEMHEPLLIFIERLAKNGKETARVNYGAKGWVAHHNSDLWAQTAPVGGYGDGDPVWALWPMGGVWLTQHLWEHYAFGGDEVFLRTRAYPIMKEAALFCLDWIYEDDDGYWITGPSTSPEQKFKTGDGLYAVSAATTMDISLIAELFENCIEAARILGEDEVFAKELVRAKNRLLPFQIGKHGQLQEWYKDFEDEDKHHRHISHLVGIYPGKLITEQSKPVLFKAAQRSLERRGDGGTGWSLGWKIGLWARFKDGDRAERLISNLLSLVKSDEPLNMERGGVYANLFDAHPPFQIDGNFAATAGIAEMLLQSHQGFLDLLPSLPKKWKNGEVMGLRARGGYEVRLKWADGHIIEATIQSGTTQDCVFAADSKPIRIAQDMYEVVFTEVGDGKYQFSMQAGMKYDVFFSIKLERGSISDGGNLSD</sequence>
<dbReference type="GO" id="GO:0016787">
    <property type="term" value="F:hydrolase activity"/>
    <property type="evidence" value="ECO:0007669"/>
    <property type="project" value="UniProtKB-KW"/>
</dbReference>
<proteinExistence type="predicted"/>
<name>A0ABW4JN69_9BACL</name>
<dbReference type="PANTHER" id="PTHR31084:SF0">
    <property type="entry name" value="ALPHA-L-FUCOSIDASE 2"/>
    <property type="match status" value="1"/>
</dbReference>
<dbReference type="Proteomes" id="UP001597079">
    <property type="component" value="Unassembled WGS sequence"/>
</dbReference>
<dbReference type="RefSeq" id="WP_377944473.1">
    <property type="nucleotide sequence ID" value="NZ_JBHUCX010000073.1"/>
</dbReference>
<organism evidence="4 5">
    <name type="scientific">Alicyclobacillus fodiniaquatilis</name>
    <dbReference type="NCBI Taxonomy" id="1661150"/>
    <lineage>
        <taxon>Bacteria</taxon>
        <taxon>Bacillati</taxon>
        <taxon>Bacillota</taxon>
        <taxon>Bacilli</taxon>
        <taxon>Bacillales</taxon>
        <taxon>Alicyclobacillaceae</taxon>
        <taxon>Alicyclobacillus</taxon>
    </lineage>
</organism>
<dbReference type="InterPro" id="IPR054363">
    <property type="entry name" value="GH95_cat"/>
</dbReference>
<dbReference type="Pfam" id="PF22124">
    <property type="entry name" value="Glyco_hydro_95_cat"/>
    <property type="match status" value="1"/>
</dbReference>